<dbReference type="GO" id="GO:0006629">
    <property type="term" value="P:lipid metabolic process"/>
    <property type="evidence" value="ECO:0007669"/>
    <property type="project" value="UniProtKB-KW"/>
</dbReference>
<dbReference type="Proteomes" id="UP000694890">
    <property type="component" value="Linkage group LG2"/>
</dbReference>
<evidence type="ECO:0000313" key="15">
    <source>
        <dbReference type="Ensembl" id="ENSLCAP00010008946.1"/>
    </source>
</evidence>
<evidence type="ECO:0000256" key="10">
    <source>
        <dbReference type="ARBA" id="ARBA00023098"/>
    </source>
</evidence>
<keyword evidence="6 13" id="KW-0812">Transmembrane</keyword>
<comment type="pathway">
    <text evidence="2">Protein modification; protein glycosylation.</text>
</comment>
<dbReference type="GeneID" id="108894304"/>
<dbReference type="AlphaFoldDB" id="A0A4W6C627"/>
<dbReference type="GO" id="GO:0008499">
    <property type="term" value="F:N-acetyl-beta-D-glucosaminide beta-(1,3)-galactosyltransferase activity"/>
    <property type="evidence" value="ECO:0007669"/>
    <property type="project" value="TreeGrafter"/>
</dbReference>
<sequence>MIESGYAKGGQSQGVVDGGKLAEGRRWGNWSRRHCFFSILVVAVVLFFYSTDIKELAPEWTPKWWIQYDTQKWWIPFKSQSQNSDWTSTADFNSNTPENSPTVFSQTENSTSTNVTDMNTIHLPENSSVTSQPMMQKTSASLTPVPYVSPGPYLVEYPYEYKFIINEPQKCEEEKPYLVLIVPVAPANRAHRDVIRNTWGGESLVLGKVVKLFFLLGLQTGEGSEQLQLLQESTEHRDLIQSDFLDCYKNLTIKTMMMLEWLDTYCSGASYAMKIDSDMFLNVPNLINMLSHAPKENYMSGLVARGAAVLRDRTSKWYLPVELYPKSQYPRYALGLGYILSLDLPKKLVGASRHVKAVYIEDVYLGLCMEYLGISPTDPPSWGYFNVFPVQYSRCAFSRLVATTTDEHLDRVKIWQDFKKTGPYC</sequence>
<dbReference type="PANTHER" id="PTHR11214">
    <property type="entry name" value="BETA-1,3-N-ACETYLGLUCOSAMINYLTRANSFERASE"/>
    <property type="match status" value="1"/>
</dbReference>
<dbReference type="FunFam" id="3.90.550.50:FF:000001">
    <property type="entry name" value="Hexosyltransferase"/>
    <property type="match status" value="1"/>
</dbReference>
<keyword evidence="8 13" id="KW-1133">Transmembrane helix</keyword>
<evidence type="ECO:0000256" key="3">
    <source>
        <dbReference type="ARBA" id="ARBA00008661"/>
    </source>
</evidence>
<accession>A0A4W6C627</accession>
<comment type="similarity">
    <text evidence="3 13">Belongs to the glycosyltransferase 31 family.</text>
</comment>
<reference evidence="16" key="1">
    <citation type="submission" date="2015-09" db="EMBL/GenBank/DDBJ databases">
        <authorList>
            <person name="Sai Rama Sridatta P."/>
        </authorList>
    </citation>
    <scope>NUCLEOTIDE SEQUENCE [LARGE SCALE GENOMIC DNA]</scope>
</reference>
<keyword evidence="11 13" id="KW-0472">Membrane</keyword>
<dbReference type="InParanoid" id="A0A4W6C627"/>
<dbReference type="Gene3D" id="3.90.550.50">
    <property type="match status" value="1"/>
</dbReference>
<dbReference type="STRING" id="8187.ENSLCAP00010008946"/>
<keyword evidence="4 13" id="KW-0328">Glycosyltransferase</keyword>
<dbReference type="Pfam" id="PF01762">
    <property type="entry name" value="Galactosyl_T"/>
    <property type="match status" value="1"/>
</dbReference>
<evidence type="ECO:0000256" key="6">
    <source>
        <dbReference type="ARBA" id="ARBA00022692"/>
    </source>
</evidence>
<dbReference type="GO" id="GO:0006493">
    <property type="term" value="P:protein O-linked glycosylation"/>
    <property type="evidence" value="ECO:0007669"/>
    <property type="project" value="TreeGrafter"/>
</dbReference>
<feature type="transmembrane region" description="Helical" evidence="13">
    <location>
        <begin position="35"/>
        <end position="51"/>
    </location>
</feature>
<evidence type="ECO:0000313" key="17">
    <source>
        <dbReference type="RefSeq" id="XP_018548454.1"/>
    </source>
</evidence>
<evidence type="ECO:0000256" key="5">
    <source>
        <dbReference type="ARBA" id="ARBA00022679"/>
    </source>
</evidence>
<evidence type="ECO:0000256" key="2">
    <source>
        <dbReference type="ARBA" id="ARBA00004922"/>
    </source>
</evidence>
<evidence type="ECO:0000256" key="7">
    <source>
        <dbReference type="ARBA" id="ARBA00022968"/>
    </source>
</evidence>
<dbReference type="Ensembl" id="ENSLCAT00010009152.1">
    <property type="protein sequence ID" value="ENSLCAP00010008946.1"/>
    <property type="gene ID" value="ENSLCAG00010004295.1"/>
</dbReference>
<evidence type="ECO:0000313" key="16">
    <source>
        <dbReference type="Proteomes" id="UP000314980"/>
    </source>
</evidence>
<dbReference type="GeneTree" id="ENSGT00940000163421"/>
<comment type="subcellular location">
    <subcellularLocation>
        <location evidence="1 13">Golgi apparatus membrane</location>
        <topology evidence="1 13">Single-pass type II membrane protein</topology>
    </subcellularLocation>
</comment>
<reference evidence="17 18" key="2">
    <citation type="submission" date="2025-04" db="UniProtKB">
        <authorList>
            <consortium name="RefSeq"/>
        </authorList>
    </citation>
    <scope>IDENTIFICATION</scope>
    <source>
        <tissue evidence="17 18">Brain</tissue>
    </source>
</reference>
<dbReference type="RefSeq" id="XP_018548454.1">
    <property type="nucleotide sequence ID" value="XM_018692938.2"/>
</dbReference>
<name>A0A4W6C627_LATCA</name>
<keyword evidence="7 13" id="KW-0735">Signal-anchor</keyword>
<dbReference type="OrthoDB" id="5512589at2759"/>
<organism evidence="15 16">
    <name type="scientific">Lates calcarifer</name>
    <name type="common">Barramundi</name>
    <name type="synonym">Holocentrus calcarifer</name>
    <dbReference type="NCBI Taxonomy" id="8187"/>
    <lineage>
        <taxon>Eukaryota</taxon>
        <taxon>Metazoa</taxon>
        <taxon>Chordata</taxon>
        <taxon>Craniata</taxon>
        <taxon>Vertebrata</taxon>
        <taxon>Euteleostomi</taxon>
        <taxon>Actinopterygii</taxon>
        <taxon>Neopterygii</taxon>
        <taxon>Teleostei</taxon>
        <taxon>Neoteleostei</taxon>
        <taxon>Acanthomorphata</taxon>
        <taxon>Carangaria</taxon>
        <taxon>Carangaria incertae sedis</taxon>
        <taxon>Centropomidae</taxon>
        <taxon>Lates</taxon>
    </lineage>
</organism>
<evidence type="ECO:0000256" key="12">
    <source>
        <dbReference type="ARBA" id="ARBA00023180"/>
    </source>
</evidence>
<keyword evidence="16" id="KW-1185">Reference proteome</keyword>
<reference evidence="15" key="3">
    <citation type="submission" date="2025-05" db="UniProtKB">
        <authorList>
            <consortium name="Ensembl"/>
        </authorList>
    </citation>
    <scope>IDENTIFICATION</scope>
</reference>
<gene>
    <name evidence="15 17 18" type="primary">LOC108894304</name>
</gene>
<dbReference type="PANTHER" id="PTHR11214:SF115">
    <property type="entry name" value="HEXOSYLTRANSFERASE"/>
    <property type="match status" value="1"/>
</dbReference>
<keyword evidence="10" id="KW-0443">Lipid metabolism</keyword>
<evidence type="ECO:0000256" key="9">
    <source>
        <dbReference type="ARBA" id="ARBA00023034"/>
    </source>
</evidence>
<keyword evidence="12" id="KW-0325">Glycoprotein</keyword>
<evidence type="ECO:0000256" key="8">
    <source>
        <dbReference type="ARBA" id="ARBA00022989"/>
    </source>
</evidence>
<dbReference type="RefSeq" id="XP_050931656.1">
    <property type="nucleotide sequence ID" value="XM_051075699.1"/>
</dbReference>
<dbReference type="InterPro" id="IPR002659">
    <property type="entry name" value="Glyco_trans_31"/>
</dbReference>
<proteinExistence type="inferred from homology"/>
<evidence type="ECO:0000256" key="1">
    <source>
        <dbReference type="ARBA" id="ARBA00004323"/>
    </source>
</evidence>
<evidence type="ECO:0000256" key="4">
    <source>
        <dbReference type="ARBA" id="ARBA00022676"/>
    </source>
</evidence>
<feature type="region of interest" description="Disordered" evidence="14">
    <location>
        <begin position="86"/>
        <end position="118"/>
    </location>
</feature>
<dbReference type="KEGG" id="lcf:108894304"/>
<keyword evidence="9 13" id="KW-0333">Golgi apparatus</keyword>
<keyword evidence="5" id="KW-0808">Transferase</keyword>
<dbReference type="GO" id="GO:0000139">
    <property type="term" value="C:Golgi membrane"/>
    <property type="evidence" value="ECO:0007669"/>
    <property type="project" value="UniProtKB-SubCell"/>
</dbReference>
<evidence type="ECO:0000256" key="13">
    <source>
        <dbReference type="RuleBase" id="RU363063"/>
    </source>
</evidence>
<dbReference type="EC" id="2.4.1.-" evidence="13"/>
<dbReference type="Proteomes" id="UP000314980">
    <property type="component" value="Unassembled WGS sequence"/>
</dbReference>
<evidence type="ECO:0000313" key="18">
    <source>
        <dbReference type="RefSeq" id="XP_050931656.1"/>
    </source>
</evidence>
<evidence type="ECO:0000256" key="11">
    <source>
        <dbReference type="ARBA" id="ARBA00023136"/>
    </source>
</evidence>
<evidence type="ECO:0000256" key="14">
    <source>
        <dbReference type="SAM" id="MobiDB-lite"/>
    </source>
</evidence>
<protein>
    <recommendedName>
        <fullName evidence="13">Hexosyltransferase</fullName>
        <ecNumber evidence="13">2.4.1.-</ecNumber>
    </recommendedName>
</protein>